<keyword evidence="1" id="KW-0812">Transmembrane</keyword>
<reference evidence="2 3" key="1">
    <citation type="submission" date="2021-11" db="EMBL/GenBank/DDBJ databases">
        <authorList>
            <person name="Liang Q."/>
            <person name="Mou H."/>
            <person name="Liu Z."/>
        </authorList>
    </citation>
    <scope>NUCLEOTIDE SEQUENCE [LARGE SCALE GENOMIC DNA]</scope>
    <source>
        <strain evidence="2 3">CHU3</strain>
    </source>
</reference>
<evidence type="ECO:0000313" key="3">
    <source>
        <dbReference type="Proteomes" id="UP001209701"/>
    </source>
</evidence>
<feature type="transmembrane region" description="Helical" evidence="1">
    <location>
        <begin position="102"/>
        <end position="119"/>
    </location>
</feature>
<accession>A0ABT2YBI9</accession>
<dbReference type="RefSeq" id="WP_263569908.1">
    <property type="nucleotide sequence ID" value="NZ_JAJIRN010000002.1"/>
</dbReference>
<dbReference type="Pfam" id="PF10688">
    <property type="entry name" value="Imp-YgjV"/>
    <property type="match status" value="1"/>
</dbReference>
<keyword evidence="1" id="KW-1133">Transmembrane helix</keyword>
<feature type="transmembrane region" description="Helical" evidence="1">
    <location>
        <begin position="126"/>
        <end position="142"/>
    </location>
</feature>
<dbReference type="InterPro" id="IPR019629">
    <property type="entry name" value="Uncharacterised_HI1736/YgjV"/>
</dbReference>
<evidence type="ECO:0000313" key="2">
    <source>
        <dbReference type="EMBL" id="MCV2367277.1"/>
    </source>
</evidence>
<keyword evidence="1" id="KW-0472">Membrane</keyword>
<feature type="transmembrane region" description="Helical" evidence="1">
    <location>
        <begin position="12"/>
        <end position="29"/>
    </location>
</feature>
<organism evidence="2 3">
    <name type="scientific">Roseateles oligotrophus</name>
    <dbReference type="NCBI Taxonomy" id="1769250"/>
    <lineage>
        <taxon>Bacteria</taxon>
        <taxon>Pseudomonadati</taxon>
        <taxon>Pseudomonadota</taxon>
        <taxon>Betaproteobacteria</taxon>
        <taxon>Burkholderiales</taxon>
        <taxon>Sphaerotilaceae</taxon>
        <taxon>Roseateles</taxon>
    </lineage>
</organism>
<gene>
    <name evidence="2" type="ORF">LNV07_04115</name>
</gene>
<dbReference type="EMBL" id="JAJIRN010000002">
    <property type="protein sequence ID" value="MCV2367277.1"/>
    <property type="molecule type" value="Genomic_DNA"/>
</dbReference>
<sequence length="170" mass="18301">MPQLPITNPFETAQLFGYAAFGLGVACFAQTDDRRFKIFMALECLSYALHFSLLGQPTAVASSLVSLSRSVAAIRSRSPWVAGFFIALSLGLGAWLQTGWQSLLPIAASCIGTTALFFLKGMQMRLLMLVGTLLWLANNLIVGSIGGSLLEATIAATNIMTLLRLQRRTA</sequence>
<proteinExistence type="predicted"/>
<dbReference type="Proteomes" id="UP001209701">
    <property type="component" value="Unassembled WGS sequence"/>
</dbReference>
<dbReference type="InterPro" id="IPR026267">
    <property type="entry name" value="YgjV"/>
</dbReference>
<name>A0ABT2YBI9_9BURK</name>
<keyword evidence="3" id="KW-1185">Reference proteome</keyword>
<protein>
    <submittedName>
        <fullName evidence="2">YgjV family protein</fullName>
    </submittedName>
</protein>
<dbReference type="PIRSF" id="PIRSF011443">
    <property type="entry name" value="YgjV"/>
    <property type="match status" value="1"/>
</dbReference>
<comment type="caution">
    <text evidence="2">The sequence shown here is derived from an EMBL/GenBank/DDBJ whole genome shotgun (WGS) entry which is preliminary data.</text>
</comment>
<feature type="transmembrane region" description="Helical" evidence="1">
    <location>
        <begin position="78"/>
        <end position="96"/>
    </location>
</feature>
<evidence type="ECO:0000256" key="1">
    <source>
        <dbReference type="SAM" id="Phobius"/>
    </source>
</evidence>